<gene>
    <name evidence="2" type="ORF">EDD68_10392</name>
</gene>
<dbReference type="AlphaFoldDB" id="A0A4R3N9U2"/>
<keyword evidence="1" id="KW-0175">Coiled coil</keyword>
<name>A0A4R3N9U2_9BACI</name>
<evidence type="ECO:0000313" key="3">
    <source>
        <dbReference type="Proteomes" id="UP000294650"/>
    </source>
</evidence>
<protein>
    <submittedName>
        <fullName evidence="2">Uncharacterized protein</fullName>
    </submittedName>
</protein>
<organism evidence="2 3">
    <name type="scientific">Melghiribacillus thermohalophilus</name>
    <dbReference type="NCBI Taxonomy" id="1324956"/>
    <lineage>
        <taxon>Bacteria</taxon>
        <taxon>Bacillati</taxon>
        <taxon>Bacillota</taxon>
        <taxon>Bacilli</taxon>
        <taxon>Bacillales</taxon>
        <taxon>Bacillaceae</taxon>
        <taxon>Melghiribacillus</taxon>
    </lineage>
</organism>
<evidence type="ECO:0000256" key="1">
    <source>
        <dbReference type="SAM" id="Coils"/>
    </source>
</evidence>
<dbReference type="RefSeq" id="WP_132370971.1">
    <property type="nucleotide sequence ID" value="NZ_SMAN01000003.1"/>
</dbReference>
<dbReference type="EMBL" id="SMAN01000003">
    <property type="protein sequence ID" value="TCT25537.1"/>
    <property type="molecule type" value="Genomic_DNA"/>
</dbReference>
<accession>A0A4R3N9U2</accession>
<reference evidence="2 3" key="1">
    <citation type="submission" date="2019-03" db="EMBL/GenBank/DDBJ databases">
        <title>Genomic Encyclopedia of Type Strains, Phase IV (KMG-IV): sequencing the most valuable type-strain genomes for metagenomic binning, comparative biology and taxonomic classification.</title>
        <authorList>
            <person name="Goeker M."/>
        </authorList>
    </citation>
    <scope>NUCLEOTIDE SEQUENCE [LARGE SCALE GENOMIC DNA]</scope>
    <source>
        <strain evidence="2 3">DSM 25894</strain>
    </source>
</reference>
<dbReference type="OrthoDB" id="2971819at2"/>
<feature type="coiled-coil region" evidence="1">
    <location>
        <begin position="19"/>
        <end position="86"/>
    </location>
</feature>
<sequence>MSTALKNSYLVNRKGKVTRYEFEKEISNLYNRLQDVEDKLTQKADDVVITMALNHRREIDQLQKQLNQLQNELNRIKMEREMDKSKENVQKPSIFKRFFSKTK</sequence>
<evidence type="ECO:0000313" key="2">
    <source>
        <dbReference type="EMBL" id="TCT25537.1"/>
    </source>
</evidence>
<dbReference type="Proteomes" id="UP000294650">
    <property type="component" value="Unassembled WGS sequence"/>
</dbReference>
<keyword evidence="3" id="KW-1185">Reference proteome</keyword>
<proteinExistence type="predicted"/>
<comment type="caution">
    <text evidence="2">The sequence shown here is derived from an EMBL/GenBank/DDBJ whole genome shotgun (WGS) entry which is preliminary data.</text>
</comment>